<feature type="compositionally biased region" description="Basic and acidic residues" evidence="1">
    <location>
        <begin position="24"/>
        <end position="35"/>
    </location>
</feature>
<feature type="region of interest" description="Disordered" evidence="1">
    <location>
        <begin position="1"/>
        <end position="35"/>
    </location>
</feature>
<evidence type="ECO:0000256" key="1">
    <source>
        <dbReference type="SAM" id="MobiDB-lite"/>
    </source>
</evidence>
<organism evidence="2 3">
    <name type="scientific">Microcystis phage Mvi-JY20</name>
    <dbReference type="NCBI Taxonomy" id="3128146"/>
    <lineage>
        <taxon>Viruses</taxon>
        <taxon>Duplodnaviria</taxon>
        <taxon>Heunggongvirae</taxon>
        <taxon>Uroviricota</taxon>
        <taxon>Caudoviricetes</taxon>
    </lineage>
</organism>
<sequence>MKEQVGRSLSLADRVAAATSSTEQEAKADQNYDPDDGRSFMAQILFRIMAHFHCGLNELLDLPIVVVSAMWEEAEYQTALKNWQWQVAVQSRVI</sequence>
<dbReference type="Proteomes" id="UP001459105">
    <property type="component" value="Segment"/>
</dbReference>
<reference evidence="2" key="1">
    <citation type="submission" date="2024-03" db="EMBL/GenBank/DDBJ databases">
        <authorList>
            <person name="Lin W."/>
            <person name="Li D."/>
            <person name="Tong Y."/>
        </authorList>
    </citation>
    <scope>NUCLEOTIDE SEQUENCE</scope>
</reference>
<protein>
    <submittedName>
        <fullName evidence="2">Uncharacterized protein</fullName>
    </submittedName>
</protein>
<dbReference type="EMBL" id="PP438412">
    <property type="protein sequence ID" value="XAI95519.1"/>
    <property type="molecule type" value="Genomic_DNA"/>
</dbReference>
<accession>A0AAX4QH77</accession>
<evidence type="ECO:0000313" key="2">
    <source>
        <dbReference type="EMBL" id="XAI95519.1"/>
    </source>
</evidence>
<proteinExistence type="predicted"/>
<name>A0AAX4QH77_9CAUD</name>
<evidence type="ECO:0000313" key="3">
    <source>
        <dbReference type="Proteomes" id="UP001459105"/>
    </source>
</evidence>